<protein>
    <submittedName>
        <fullName evidence="2">Uncharacterized protein</fullName>
    </submittedName>
</protein>
<accession>A0A1G2Q6X3</accession>
<dbReference type="AlphaFoldDB" id="A0A1G2Q6X3"/>
<comment type="caution">
    <text evidence="2">The sequence shown here is derived from an EMBL/GenBank/DDBJ whole genome shotgun (WGS) entry which is preliminary data.</text>
</comment>
<reference evidence="2 3" key="1">
    <citation type="journal article" date="2016" name="Nat. Commun.">
        <title>Thousands of microbial genomes shed light on interconnected biogeochemical processes in an aquifer system.</title>
        <authorList>
            <person name="Anantharaman K."/>
            <person name="Brown C.T."/>
            <person name="Hug L.A."/>
            <person name="Sharon I."/>
            <person name="Castelle C.J."/>
            <person name="Probst A.J."/>
            <person name="Thomas B.C."/>
            <person name="Singh A."/>
            <person name="Wilkins M.J."/>
            <person name="Karaoz U."/>
            <person name="Brodie E.L."/>
            <person name="Williams K.H."/>
            <person name="Hubbard S.S."/>
            <person name="Banfield J.F."/>
        </authorList>
    </citation>
    <scope>NUCLEOTIDE SEQUENCE [LARGE SCALE GENOMIC DNA]</scope>
</reference>
<dbReference type="Proteomes" id="UP000176772">
    <property type="component" value="Unassembled WGS sequence"/>
</dbReference>
<evidence type="ECO:0000313" key="2">
    <source>
        <dbReference type="EMBL" id="OHA56285.1"/>
    </source>
</evidence>
<dbReference type="PROSITE" id="PS51257">
    <property type="entry name" value="PROKAR_LIPOPROTEIN"/>
    <property type="match status" value="1"/>
</dbReference>
<keyword evidence="1" id="KW-0732">Signal</keyword>
<evidence type="ECO:0000313" key="3">
    <source>
        <dbReference type="Proteomes" id="UP000176772"/>
    </source>
</evidence>
<name>A0A1G2Q6X3_9BACT</name>
<evidence type="ECO:0000256" key="1">
    <source>
        <dbReference type="SAM" id="SignalP"/>
    </source>
</evidence>
<organism evidence="2 3">
    <name type="scientific">Candidatus Veblenbacteria bacterium RIFOXYD1_FULL_43_11</name>
    <dbReference type="NCBI Taxonomy" id="1802429"/>
    <lineage>
        <taxon>Bacteria</taxon>
        <taxon>Candidatus Vebleniibacteriota</taxon>
    </lineage>
</organism>
<proteinExistence type="predicted"/>
<sequence length="127" mass="14198">MKQISFIFVILLLASCMMFSANSPPQLSNNTADNQITAIVDQNLQSEFLAGEIMVVPAMLWFQGSQSELQATAATARNWLNSDQIFMSNNYYNTGNTTRAENLLKEKKTEVGTSSPQIVRLWTKVMV</sequence>
<feature type="signal peptide" evidence="1">
    <location>
        <begin position="1"/>
        <end position="21"/>
    </location>
</feature>
<gene>
    <name evidence="2" type="ORF">A2588_02690</name>
</gene>
<dbReference type="EMBL" id="MHTF01000046">
    <property type="protein sequence ID" value="OHA56285.1"/>
    <property type="molecule type" value="Genomic_DNA"/>
</dbReference>
<feature type="chain" id="PRO_5009584005" evidence="1">
    <location>
        <begin position="22"/>
        <end position="127"/>
    </location>
</feature>